<dbReference type="InterPro" id="IPR001387">
    <property type="entry name" value="Cro/C1-type_HTH"/>
</dbReference>
<evidence type="ECO:0000259" key="1">
    <source>
        <dbReference type="PROSITE" id="PS50943"/>
    </source>
</evidence>
<feature type="domain" description="HTH cro/C1-type" evidence="1">
    <location>
        <begin position="12"/>
        <end position="65"/>
    </location>
</feature>
<dbReference type="Pfam" id="PF01381">
    <property type="entry name" value="HTH_3"/>
    <property type="match status" value="1"/>
</dbReference>
<dbReference type="PROSITE" id="PS50943">
    <property type="entry name" value="HTH_CROC1"/>
    <property type="match status" value="1"/>
</dbReference>
<proteinExistence type="predicted"/>
<organism evidence="2 3">
    <name type="scientific">Azospirillum brasilense</name>
    <dbReference type="NCBI Taxonomy" id="192"/>
    <lineage>
        <taxon>Bacteria</taxon>
        <taxon>Pseudomonadati</taxon>
        <taxon>Pseudomonadota</taxon>
        <taxon>Alphaproteobacteria</taxon>
        <taxon>Rhodospirillales</taxon>
        <taxon>Azospirillaceae</taxon>
        <taxon>Azospirillum</taxon>
    </lineage>
</organism>
<sequence length="89" mass="9733">MHYVTLSPEQCRAARGLRGLTIEQLAEATKLTRKTLSDFENGKTTPQPRTLRDIVAALEQLGVEFIAEGELSPDGGAGVRLRKEKPQTA</sequence>
<dbReference type="GO" id="GO:0003677">
    <property type="term" value="F:DNA binding"/>
    <property type="evidence" value="ECO:0007669"/>
    <property type="project" value="InterPro"/>
</dbReference>
<protein>
    <submittedName>
        <fullName evidence="2">XRE family transcriptional regulator</fullName>
    </submittedName>
</protein>
<accession>A0A4D8PZ56</accession>
<dbReference type="Gene3D" id="1.10.260.40">
    <property type="entry name" value="lambda repressor-like DNA-binding domains"/>
    <property type="match status" value="1"/>
</dbReference>
<dbReference type="CDD" id="cd00093">
    <property type="entry name" value="HTH_XRE"/>
    <property type="match status" value="1"/>
</dbReference>
<dbReference type="InterPro" id="IPR010982">
    <property type="entry name" value="Lambda_DNA-bd_dom_sf"/>
</dbReference>
<dbReference type="Proteomes" id="UP000298596">
    <property type="component" value="Chromosome"/>
</dbReference>
<dbReference type="SUPFAM" id="SSF47413">
    <property type="entry name" value="lambda repressor-like DNA-binding domains"/>
    <property type="match status" value="1"/>
</dbReference>
<dbReference type="EMBL" id="CP032330">
    <property type="protein sequence ID" value="QCO03015.1"/>
    <property type="molecule type" value="Genomic_DNA"/>
</dbReference>
<dbReference type="AlphaFoldDB" id="A0A4D8PZ56"/>
<gene>
    <name evidence="2" type="ORF">D3867_13925</name>
</gene>
<reference evidence="2 3" key="1">
    <citation type="submission" date="2018-09" db="EMBL/GenBank/DDBJ databases">
        <title>Whole genome based analysis of evolution and adaptive divergence in Indian and Brazilian strains of Azospirillum brasilense.</title>
        <authorList>
            <person name="Singh C."/>
            <person name="Tripathi A.K."/>
        </authorList>
    </citation>
    <scope>NUCLEOTIDE SEQUENCE [LARGE SCALE GENOMIC DNA]</scope>
    <source>
        <strain evidence="2 3">MTCC4036</strain>
    </source>
</reference>
<evidence type="ECO:0000313" key="2">
    <source>
        <dbReference type="EMBL" id="QCO03015.1"/>
    </source>
</evidence>
<dbReference type="SMART" id="SM00530">
    <property type="entry name" value="HTH_XRE"/>
    <property type="match status" value="1"/>
</dbReference>
<name>A0A4D8PZ56_AZOBR</name>
<evidence type="ECO:0000313" key="3">
    <source>
        <dbReference type="Proteomes" id="UP000298596"/>
    </source>
</evidence>